<gene>
    <name evidence="2" type="ORF">CfE428DRAFT_2093</name>
</gene>
<dbReference type="PANTHER" id="PTHR37947">
    <property type="entry name" value="BLL2462 PROTEIN"/>
    <property type="match status" value="1"/>
</dbReference>
<dbReference type="EMBL" id="ABVL01000005">
    <property type="protein sequence ID" value="EDY20169.1"/>
    <property type="molecule type" value="Genomic_DNA"/>
</dbReference>
<feature type="transmembrane region" description="Helical" evidence="1">
    <location>
        <begin position="16"/>
        <end position="38"/>
    </location>
</feature>
<feature type="transmembrane region" description="Helical" evidence="1">
    <location>
        <begin position="708"/>
        <end position="728"/>
    </location>
</feature>
<accession>B4CZK5</accession>
<dbReference type="InterPro" id="IPR036465">
    <property type="entry name" value="vWFA_dom_sf"/>
</dbReference>
<proteinExistence type="predicted"/>
<evidence type="ECO:0000313" key="2">
    <source>
        <dbReference type="EMBL" id="EDY20169.1"/>
    </source>
</evidence>
<reference evidence="2 3" key="1">
    <citation type="journal article" date="2011" name="J. Bacteriol.">
        <title>Genome sequence of Chthoniobacter flavus Ellin428, an aerobic heterotrophic soil bacterium.</title>
        <authorList>
            <person name="Kant R."/>
            <person name="van Passel M.W."/>
            <person name="Palva A."/>
            <person name="Lucas S."/>
            <person name="Lapidus A."/>
            <person name="Glavina Del Rio T."/>
            <person name="Dalin E."/>
            <person name="Tice H."/>
            <person name="Bruce D."/>
            <person name="Goodwin L."/>
            <person name="Pitluck S."/>
            <person name="Larimer F.W."/>
            <person name="Land M.L."/>
            <person name="Hauser L."/>
            <person name="Sangwan P."/>
            <person name="de Vos W.M."/>
            <person name="Janssen P.H."/>
            <person name="Smidt H."/>
        </authorList>
    </citation>
    <scope>NUCLEOTIDE SEQUENCE [LARGE SCALE GENOMIC DNA]</scope>
    <source>
        <strain evidence="2 3">Ellin428</strain>
    </source>
</reference>
<protein>
    <recommendedName>
        <fullName evidence="4">Glutamine amidotransferase domain-containing protein</fullName>
    </recommendedName>
</protein>
<evidence type="ECO:0000256" key="1">
    <source>
        <dbReference type="SAM" id="Phobius"/>
    </source>
</evidence>
<dbReference type="Gene3D" id="3.40.50.410">
    <property type="entry name" value="von Willebrand factor, type A domain"/>
    <property type="match status" value="1"/>
</dbReference>
<dbReference type="InParanoid" id="B4CZK5"/>
<dbReference type="eggNOG" id="COG2304">
    <property type="taxonomic scope" value="Bacteria"/>
</dbReference>
<dbReference type="AlphaFoldDB" id="B4CZK5"/>
<dbReference type="SUPFAM" id="SSF53300">
    <property type="entry name" value="vWA-like"/>
    <property type="match status" value="1"/>
</dbReference>
<dbReference type="InterPro" id="IPR029062">
    <property type="entry name" value="Class_I_gatase-like"/>
</dbReference>
<keyword evidence="1" id="KW-0472">Membrane</keyword>
<dbReference type="Proteomes" id="UP000005824">
    <property type="component" value="Unassembled WGS sequence"/>
</dbReference>
<dbReference type="PANTHER" id="PTHR37947:SF1">
    <property type="entry name" value="BLL2462 PROTEIN"/>
    <property type="match status" value="1"/>
</dbReference>
<dbReference type="RefSeq" id="WP_006979418.1">
    <property type="nucleotide sequence ID" value="NZ_ABVL01000005.1"/>
</dbReference>
<name>B4CZK5_9BACT</name>
<keyword evidence="1" id="KW-1133">Transmembrane helix</keyword>
<organism evidence="2 3">
    <name type="scientific">Chthoniobacter flavus Ellin428</name>
    <dbReference type="NCBI Taxonomy" id="497964"/>
    <lineage>
        <taxon>Bacteria</taxon>
        <taxon>Pseudomonadati</taxon>
        <taxon>Verrucomicrobiota</taxon>
        <taxon>Spartobacteria</taxon>
        <taxon>Chthoniobacterales</taxon>
        <taxon>Chthoniobacteraceae</taxon>
        <taxon>Chthoniobacter</taxon>
    </lineage>
</organism>
<comment type="caution">
    <text evidence="2">The sequence shown here is derived from an EMBL/GenBank/DDBJ whole genome shotgun (WGS) entry which is preliminary data.</text>
</comment>
<keyword evidence="3" id="KW-1185">Reference proteome</keyword>
<dbReference type="Gene3D" id="3.40.50.880">
    <property type="match status" value="1"/>
</dbReference>
<dbReference type="SUPFAM" id="SSF52317">
    <property type="entry name" value="Class I glutamine amidotransferase-like"/>
    <property type="match status" value="1"/>
</dbReference>
<feature type="transmembrane region" description="Helical" evidence="1">
    <location>
        <begin position="50"/>
        <end position="68"/>
    </location>
</feature>
<dbReference type="STRING" id="497964.CfE428DRAFT_2093"/>
<sequence length="735" mass="81099">MTSSLAAQPSIVLDPILPIGAVILLGATVAILTIAIYLRVGSRLSAGQNAHLLLFRLLGVALVLGLLLQPSHMEEIPPPVTNRVTLVAVDDSRSMAQKDVEQGTRAEAAQAMLADANLVKADGTPADRETRLFQFGEDATPIKSTKELKTAGVTTRMHHSISTILSSLENNDTARALLIFSDGHDFELTNPAKTGFLARQRGVPIYAVPIGQQGKVRDASVRITSYQPYCYVKQKARISGALRLIGCELETLEVELARGDQMVQTQHIHTGDESEIPVNFDVTEPAVGQYEYEIRVTPLPGETETENNRALTYLNVIDQQIQVLFLEGSPYWDTTFLQRSLMRNDKMNVDSIVQYADGKARVVRKKPADTELKIPTTADAWRHYDVVVLGRSVEKLLDVEALRQLEDYVKNHGGTVIFSRGRAFGSDTPNELEPVIWSTQPTEHVRLQVAHEGQALAPFRTITGPGNSDNVPDLIASYGATDKKPLVATLATAQATDGGEAMPGMVHRRFGEGQVLSVGVDGLWRWAFNAKIDGVNTLFDRFWDQMILWLMAGRDFLPTQQFALRANSANIPLGEKIYFRAVVRDGASKSGAGDIPLTISRENAEEGRTALHAEANAIDKLTAEFLAPKTGKYTATAKFPDGTSQTVRFVVFDENLEQTEVATDTGYLRKLCESSGGRLLLPSELSKLLEELRNDKVESAPIRKLTSIWDRVWVFWVIGLLFGVDWYLRRRWGLA</sequence>
<evidence type="ECO:0008006" key="4">
    <source>
        <dbReference type="Google" id="ProtNLM"/>
    </source>
</evidence>
<keyword evidence="1" id="KW-0812">Transmembrane</keyword>
<evidence type="ECO:0000313" key="3">
    <source>
        <dbReference type="Proteomes" id="UP000005824"/>
    </source>
</evidence>